<gene>
    <name evidence="1" type="ORF">V6N11_040461</name>
</gene>
<keyword evidence="2" id="KW-1185">Reference proteome</keyword>
<name>A0ABR2RHL2_9ROSI</name>
<reference evidence="1 2" key="1">
    <citation type="journal article" date="2024" name="G3 (Bethesda)">
        <title>Genome assembly of Hibiscus sabdariffa L. provides insights into metabolisms of medicinal natural products.</title>
        <authorList>
            <person name="Kim T."/>
        </authorList>
    </citation>
    <scope>NUCLEOTIDE SEQUENCE [LARGE SCALE GENOMIC DNA]</scope>
    <source>
        <strain evidence="1">TK-2024</strain>
        <tissue evidence="1">Old leaves</tissue>
    </source>
</reference>
<evidence type="ECO:0000313" key="2">
    <source>
        <dbReference type="Proteomes" id="UP001396334"/>
    </source>
</evidence>
<dbReference type="EMBL" id="JBBPBN010000022">
    <property type="protein sequence ID" value="KAK9012406.1"/>
    <property type="molecule type" value="Genomic_DNA"/>
</dbReference>
<organism evidence="1 2">
    <name type="scientific">Hibiscus sabdariffa</name>
    <name type="common">roselle</name>
    <dbReference type="NCBI Taxonomy" id="183260"/>
    <lineage>
        <taxon>Eukaryota</taxon>
        <taxon>Viridiplantae</taxon>
        <taxon>Streptophyta</taxon>
        <taxon>Embryophyta</taxon>
        <taxon>Tracheophyta</taxon>
        <taxon>Spermatophyta</taxon>
        <taxon>Magnoliopsida</taxon>
        <taxon>eudicotyledons</taxon>
        <taxon>Gunneridae</taxon>
        <taxon>Pentapetalae</taxon>
        <taxon>rosids</taxon>
        <taxon>malvids</taxon>
        <taxon>Malvales</taxon>
        <taxon>Malvaceae</taxon>
        <taxon>Malvoideae</taxon>
        <taxon>Hibiscus</taxon>
    </lineage>
</organism>
<sequence length="136" mass="15272">MLVLWMRGYEVMFKAEGGCDPVNVGEGAVMVVNTQSMIALFNAEWRNQAVYIFGEGYMVMIFSFLLKGYGKTLFLPYDPMDMTETHLFRCFKGIPGAVTDSSTCLIVLVGSQETRVQPIYTLMACAETIQQENLKL</sequence>
<dbReference type="Proteomes" id="UP001396334">
    <property type="component" value="Unassembled WGS sequence"/>
</dbReference>
<comment type="caution">
    <text evidence="1">The sequence shown here is derived from an EMBL/GenBank/DDBJ whole genome shotgun (WGS) entry which is preliminary data.</text>
</comment>
<proteinExistence type="predicted"/>
<accession>A0ABR2RHL2</accession>
<evidence type="ECO:0000313" key="1">
    <source>
        <dbReference type="EMBL" id="KAK9012406.1"/>
    </source>
</evidence>
<protein>
    <submittedName>
        <fullName evidence="1">Uncharacterized protein</fullName>
    </submittedName>
</protein>